<evidence type="ECO:0000256" key="3">
    <source>
        <dbReference type="ARBA" id="ARBA00022576"/>
    </source>
</evidence>
<dbReference type="InterPro" id="IPR015424">
    <property type="entry name" value="PyrdxlP-dep_Trfase"/>
</dbReference>
<gene>
    <name evidence="8" type="ORF">HAINFHK1212_0740</name>
</gene>
<organism evidence="8">
    <name type="scientific">Haemophilus influenzae HK1212</name>
    <dbReference type="NCBI Taxonomy" id="456482"/>
    <lineage>
        <taxon>Bacteria</taxon>
        <taxon>Pseudomonadati</taxon>
        <taxon>Pseudomonadota</taxon>
        <taxon>Gammaproteobacteria</taxon>
        <taxon>Pasteurellales</taxon>
        <taxon>Pasteurellaceae</taxon>
        <taxon>Haemophilus</taxon>
    </lineage>
</organism>
<dbReference type="InterPro" id="IPR015421">
    <property type="entry name" value="PyrdxlP-dep_Trfase_major"/>
</dbReference>
<feature type="non-terminal residue" evidence="8">
    <location>
        <position position="139"/>
    </location>
</feature>
<dbReference type="InterPro" id="IPR051926">
    <property type="entry name" value="Ala_Aminotransferase"/>
</dbReference>
<dbReference type="GO" id="GO:0030170">
    <property type="term" value="F:pyridoxal phosphate binding"/>
    <property type="evidence" value="ECO:0007669"/>
    <property type="project" value="InterPro"/>
</dbReference>
<evidence type="ECO:0000256" key="6">
    <source>
        <dbReference type="ARBA" id="ARBA00026106"/>
    </source>
</evidence>
<evidence type="ECO:0000313" key="8">
    <source>
        <dbReference type="EMBL" id="EFA27926.1"/>
    </source>
</evidence>
<dbReference type="PANTHER" id="PTHR43488:SF2">
    <property type="entry name" value="GLUTAMATE-PYRUVATE AMINOTRANSFERASE ALAA"/>
    <property type="match status" value="1"/>
</dbReference>
<dbReference type="PANTHER" id="PTHR43488">
    <property type="entry name" value="GLUTAMATE-PYRUVATE AMINOTRANSFERASE ALAA"/>
    <property type="match status" value="1"/>
</dbReference>
<evidence type="ECO:0000256" key="5">
    <source>
        <dbReference type="ARBA" id="ARBA00022898"/>
    </source>
</evidence>
<keyword evidence="3 8" id="KW-0032">Aminotransferase</keyword>
<comment type="cofactor">
    <cofactor evidence="1">
        <name>pyridoxal 5'-phosphate</name>
        <dbReference type="ChEBI" id="CHEBI:597326"/>
    </cofactor>
</comment>
<keyword evidence="4 8" id="KW-0808">Transferase</keyword>
<sequence>MPSAQGYCDSKGLYSARKAIVQYYQSKGILGATVNDVYIGNGVSELITMAMQALLNDGDEVLVPMPDYPLWTAAVTLSGGKAVHYLCDEDANWFPAIDDIKAKVNAKTKAIVIINPNNPTGAVYSKELLQEIVEIARQN</sequence>
<protein>
    <recommendedName>
        <fullName evidence="6">alanine transaminase</fullName>
        <ecNumber evidence="6">2.6.1.2</ecNumber>
    </recommendedName>
</protein>
<dbReference type="SUPFAM" id="SSF53383">
    <property type="entry name" value="PLP-dependent transferases"/>
    <property type="match status" value="1"/>
</dbReference>
<feature type="domain" description="Aminotransferase class I/classII large" evidence="7">
    <location>
        <begin position="3"/>
        <end position="138"/>
    </location>
</feature>
<name>A0A7G2JX85_HAEIF</name>
<comment type="similarity">
    <text evidence="2">Belongs to the class-I pyridoxal-phosphate-dependent aminotransferase family.</text>
</comment>
<evidence type="ECO:0000256" key="1">
    <source>
        <dbReference type="ARBA" id="ARBA00001933"/>
    </source>
</evidence>
<evidence type="ECO:0000256" key="2">
    <source>
        <dbReference type="ARBA" id="ARBA00007441"/>
    </source>
</evidence>
<dbReference type="CDD" id="cd00609">
    <property type="entry name" value="AAT_like"/>
    <property type="match status" value="1"/>
</dbReference>
<evidence type="ECO:0000259" key="7">
    <source>
        <dbReference type="Pfam" id="PF00155"/>
    </source>
</evidence>
<accession>A0A7G2JX85</accession>
<dbReference type="AlphaFoldDB" id="A0A7G2JX85"/>
<dbReference type="InterPro" id="IPR004839">
    <property type="entry name" value="Aminotransferase_I/II_large"/>
</dbReference>
<comment type="caution">
    <text evidence="8">The sequence shown here is derived from an EMBL/GenBank/DDBJ whole genome shotgun (WGS) entry which is preliminary data.</text>
</comment>
<evidence type="ECO:0000256" key="4">
    <source>
        <dbReference type="ARBA" id="ARBA00022679"/>
    </source>
</evidence>
<reference evidence="8" key="1">
    <citation type="journal article" date="2010" name="Genomics">
        <title>Tracing phylogenomic events leading to diversity of Haemophilus influenzae and the emergence of Brazilian Purpuric Fever (BPF)-associated clones.</title>
        <authorList>
            <person name="Papazisi L."/>
            <person name="Ratnayake S."/>
            <person name="Remortel B.G."/>
            <person name="Bock G.R."/>
            <person name="Liang W."/>
            <person name="Saeed A.I."/>
            <person name="Liu J."/>
            <person name="Fleischmann R.D."/>
            <person name="Kilian M."/>
            <person name="Peterson S.N."/>
        </authorList>
    </citation>
    <scope>NUCLEOTIDE SEQUENCE [LARGE SCALE GENOMIC DNA]</scope>
    <source>
        <strain evidence="8">HK1212</strain>
    </source>
</reference>
<keyword evidence="5" id="KW-0663">Pyridoxal phosphate</keyword>
<dbReference type="EMBL" id="ABFC01001046">
    <property type="protein sequence ID" value="EFA27926.1"/>
    <property type="molecule type" value="Genomic_DNA"/>
</dbReference>
<dbReference type="EC" id="2.6.1.2" evidence="6"/>
<dbReference type="GO" id="GO:0004021">
    <property type="term" value="F:L-alanine:2-oxoglutarate aminotransferase activity"/>
    <property type="evidence" value="ECO:0007669"/>
    <property type="project" value="UniProtKB-EC"/>
</dbReference>
<proteinExistence type="inferred from homology"/>
<dbReference type="Pfam" id="PF00155">
    <property type="entry name" value="Aminotran_1_2"/>
    <property type="match status" value="1"/>
</dbReference>
<dbReference type="Gene3D" id="3.40.640.10">
    <property type="entry name" value="Type I PLP-dependent aspartate aminotransferase-like (Major domain)"/>
    <property type="match status" value="1"/>
</dbReference>